<evidence type="ECO:0000256" key="8">
    <source>
        <dbReference type="ARBA" id="ARBA00023012"/>
    </source>
</evidence>
<evidence type="ECO:0000256" key="4">
    <source>
        <dbReference type="ARBA" id="ARBA00022679"/>
    </source>
</evidence>
<dbReference type="EC" id="2.7.13.3" evidence="2"/>
<dbReference type="InterPro" id="IPR004358">
    <property type="entry name" value="Sig_transdc_His_kin-like_C"/>
</dbReference>
<keyword evidence="7" id="KW-0067">ATP-binding</keyword>
<dbReference type="Gene3D" id="1.10.490.70">
    <property type="entry name" value="Histidine kinase N-terminal domain"/>
    <property type="match status" value="1"/>
</dbReference>
<dbReference type="InterPro" id="IPR018984">
    <property type="entry name" value="Histidine_kinase_N"/>
</dbReference>
<dbReference type="SUPFAM" id="SSF47384">
    <property type="entry name" value="Homodimeric domain of signal transducing histidine kinase"/>
    <property type="match status" value="1"/>
</dbReference>
<evidence type="ECO:0000256" key="6">
    <source>
        <dbReference type="ARBA" id="ARBA00022777"/>
    </source>
</evidence>
<keyword evidence="5" id="KW-0547">Nucleotide-binding</keyword>
<keyword evidence="11" id="KW-1185">Reference proteome</keyword>
<dbReference type="InterPro" id="IPR003594">
    <property type="entry name" value="HATPase_dom"/>
</dbReference>
<proteinExistence type="predicted"/>
<dbReference type="Proteomes" id="UP000215224">
    <property type="component" value="Chromosome"/>
</dbReference>
<dbReference type="Pfam" id="PF00512">
    <property type="entry name" value="HisKA"/>
    <property type="match status" value="1"/>
</dbReference>
<dbReference type="PRINTS" id="PR00344">
    <property type="entry name" value="BCTRLSENSOR"/>
</dbReference>
<dbReference type="InterPro" id="IPR036097">
    <property type="entry name" value="HisK_dim/P_sf"/>
</dbReference>
<dbReference type="SUPFAM" id="SSF55874">
    <property type="entry name" value="ATPase domain of HSP90 chaperone/DNA topoisomerase II/histidine kinase"/>
    <property type="match status" value="1"/>
</dbReference>
<dbReference type="STRING" id="1314751.GCA_001591425_03955"/>
<dbReference type="Gene3D" id="1.10.287.130">
    <property type="match status" value="1"/>
</dbReference>
<keyword evidence="6 10" id="KW-0418">Kinase</keyword>
<evidence type="ECO:0000313" key="10">
    <source>
        <dbReference type="EMBL" id="AST90321.1"/>
    </source>
</evidence>
<organism evidence="10 11">
    <name type="scientific">Sutcliffiella cohnii</name>
    <dbReference type="NCBI Taxonomy" id="33932"/>
    <lineage>
        <taxon>Bacteria</taxon>
        <taxon>Bacillati</taxon>
        <taxon>Bacillota</taxon>
        <taxon>Bacilli</taxon>
        <taxon>Bacillales</taxon>
        <taxon>Bacillaceae</taxon>
        <taxon>Sutcliffiella</taxon>
    </lineage>
</organism>
<dbReference type="PROSITE" id="PS50109">
    <property type="entry name" value="HIS_KIN"/>
    <property type="match status" value="1"/>
</dbReference>
<dbReference type="RefSeq" id="WP_235858245.1">
    <property type="nucleotide sequence ID" value="NZ_CP018866.1"/>
</dbReference>
<dbReference type="InterPro" id="IPR005467">
    <property type="entry name" value="His_kinase_dom"/>
</dbReference>
<evidence type="ECO:0000256" key="3">
    <source>
        <dbReference type="ARBA" id="ARBA00022553"/>
    </source>
</evidence>
<accession>A0A223KLG2</accession>
<protein>
    <recommendedName>
        <fullName evidence="2">histidine kinase</fullName>
        <ecNumber evidence="2">2.7.13.3</ecNumber>
    </recommendedName>
</protein>
<evidence type="ECO:0000256" key="7">
    <source>
        <dbReference type="ARBA" id="ARBA00022840"/>
    </source>
</evidence>
<dbReference type="PANTHER" id="PTHR43065:SF10">
    <property type="entry name" value="PEROXIDE STRESS-ACTIVATED HISTIDINE KINASE MAK3"/>
    <property type="match status" value="1"/>
</dbReference>
<gene>
    <name evidence="10" type="ORF">BC6307_03070</name>
</gene>
<dbReference type="Pfam" id="PF09385">
    <property type="entry name" value="HisK_N"/>
    <property type="match status" value="1"/>
</dbReference>
<keyword evidence="8" id="KW-0902">Two-component regulatory system</keyword>
<dbReference type="EMBL" id="CP018866">
    <property type="protein sequence ID" value="AST90321.1"/>
    <property type="molecule type" value="Genomic_DNA"/>
</dbReference>
<comment type="catalytic activity">
    <reaction evidence="1">
        <text>ATP + protein L-histidine = ADP + protein N-phospho-L-histidine.</text>
        <dbReference type="EC" id="2.7.13.3"/>
    </reaction>
</comment>
<dbReference type="AlphaFoldDB" id="A0A223KLG2"/>
<dbReference type="SMART" id="SM00387">
    <property type="entry name" value="HATPase_c"/>
    <property type="match status" value="1"/>
</dbReference>
<dbReference type="GO" id="GO:0000155">
    <property type="term" value="F:phosphorelay sensor kinase activity"/>
    <property type="evidence" value="ECO:0007669"/>
    <property type="project" value="InterPro"/>
</dbReference>
<dbReference type="CDD" id="cd00082">
    <property type="entry name" value="HisKA"/>
    <property type="match status" value="1"/>
</dbReference>
<dbReference type="Gene3D" id="3.30.565.10">
    <property type="entry name" value="Histidine kinase-like ATPase, C-terminal domain"/>
    <property type="match status" value="1"/>
</dbReference>
<dbReference type="KEGG" id="bcoh:BC6307_03070"/>
<dbReference type="InterPro" id="IPR036890">
    <property type="entry name" value="HATPase_C_sf"/>
</dbReference>
<keyword evidence="3" id="KW-0597">Phosphoprotein</keyword>
<sequence length="375" mass="43231">MSNVAKANFDKIFLFLQENQDEFLMEWEHYIKLSDNDIHKDKVKNNGYQMYILVKKALKDLISNEELKQLATKVALERVEANINIGEFVFNVNFGRTVILKYISKVDIPIEDLQSAIEKINYLFDQFSYYAVKKYTEIKDKELEEKTILIHETQKDRLALLGQMSSSFVHEFRNPLTAVIGFTKLLRDEYPTLKYLDIIDVELEQLNFRITQFLHTSKANIPGRKPEKINVNEVIDNILQLTYPSIVAADVDVKVEMECEVILEGNKDELRQVLLNLIINSIDALSNREKPKVIKITNCENGRFVGVSISNNGPEIPENTIGTIFEPFYTTKELGTGIGLFVCKNIIEKHNGTITCKSSREETIFRVELPRLEKV</sequence>
<evidence type="ECO:0000259" key="9">
    <source>
        <dbReference type="PROSITE" id="PS50109"/>
    </source>
</evidence>
<evidence type="ECO:0000313" key="11">
    <source>
        <dbReference type="Proteomes" id="UP000215224"/>
    </source>
</evidence>
<keyword evidence="4" id="KW-0808">Transferase</keyword>
<dbReference type="SMART" id="SM00388">
    <property type="entry name" value="HisKA"/>
    <property type="match status" value="1"/>
</dbReference>
<feature type="domain" description="Histidine kinase" evidence="9">
    <location>
        <begin position="167"/>
        <end position="373"/>
    </location>
</feature>
<dbReference type="GO" id="GO:0005524">
    <property type="term" value="F:ATP binding"/>
    <property type="evidence" value="ECO:0007669"/>
    <property type="project" value="UniProtKB-KW"/>
</dbReference>
<dbReference type="InterPro" id="IPR003661">
    <property type="entry name" value="HisK_dim/P_dom"/>
</dbReference>
<evidence type="ECO:0000256" key="1">
    <source>
        <dbReference type="ARBA" id="ARBA00000085"/>
    </source>
</evidence>
<evidence type="ECO:0000256" key="5">
    <source>
        <dbReference type="ARBA" id="ARBA00022741"/>
    </source>
</evidence>
<reference evidence="10 11" key="1">
    <citation type="submission" date="2016-12" db="EMBL/GenBank/DDBJ databases">
        <title>The whole genome sequencing and assembly of Bacillus cohnii DSM 6307T strain.</title>
        <authorList>
            <person name="Lee Y.-J."/>
            <person name="Yi H."/>
            <person name="Bahn Y.-S."/>
            <person name="Kim J.F."/>
            <person name="Lee D.-W."/>
        </authorList>
    </citation>
    <scope>NUCLEOTIDE SEQUENCE [LARGE SCALE GENOMIC DNA]</scope>
    <source>
        <strain evidence="10 11">DSM 6307</strain>
    </source>
</reference>
<dbReference type="PANTHER" id="PTHR43065">
    <property type="entry name" value="SENSOR HISTIDINE KINASE"/>
    <property type="match status" value="1"/>
</dbReference>
<dbReference type="Pfam" id="PF02518">
    <property type="entry name" value="HATPase_c"/>
    <property type="match status" value="1"/>
</dbReference>
<evidence type="ECO:0000256" key="2">
    <source>
        <dbReference type="ARBA" id="ARBA00012438"/>
    </source>
</evidence>
<name>A0A223KLG2_9BACI</name>